<feature type="region of interest" description="Disordered" evidence="1">
    <location>
        <begin position="130"/>
        <end position="352"/>
    </location>
</feature>
<gene>
    <name evidence="2" type="ORF">CBR_g40144</name>
</gene>
<organism evidence="2 3">
    <name type="scientific">Chara braunii</name>
    <name type="common">Braun's stonewort</name>
    <dbReference type="NCBI Taxonomy" id="69332"/>
    <lineage>
        <taxon>Eukaryota</taxon>
        <taxon>Viridiplantae</taxon>
        <taxon>Streptophyta</taxon>
        <taxon>Charophyceae</taxon>
        <taxon>Charales</taxon>
        <taxon>Characeae</taxon>
        <taxon>Chara</taxon>
    </lineage>
</organism>
<feature type="compositionally biased region" description="Polar residues" evidence="1">
    <location>
        <begin position="315"/>
        <end position="324"/>
    </location>
</feature>
<dbReference type="AlphaFoldDB" id="A0A388LTB5"/>
<evidence type="ECO:0000256" key="1">
    <source>
        <dbReference type="SAM" id="MobiDB-lite"/>
    </source>
</evidence>
<feature type="compositionally biased region" description="Basic and acidic residues" evidence="1">
    <location>
        <begin position="301"/>
        <end position="314"/>
    </location>
</feature>
<keyword evidence="3" id="KW-1185">Reference proteome</keyword>
<comment type="caution">
    <text evidence="2">The sequence shown here is derived from an EMBL/GenBank/DDBJ whole genome shotgun (WGS) entry which is preliminary data.</text>
</comment>
<evidence type="ECO:0000313" key="2">
    <source>
        <dbReference type="EMBL" id="GBG85505.1"/>
    </source>
</evidence>
<feature type="compositionally biased region" description="Basic and acidic residues" evidence="1">
    <location>
        <begin position="325"/>
        <end position="352"/>
    </location>
</feature>
<protein>
    <submittedName>
        <fullName evidence="2">Uncharacterized protein</fullName>
    </submittedName>
</protein>
<feature type="compositionally biased region" description="Basic and acidic residues" evidence="1">
    <location>
        <begin position="271"/>
        <end position="281"/>
    </location>
</feature>
<feature type="compositionally biased region" description="Basic and acidic residues" evidence="1">
    <location>
        <begin position="240"/>
        <end position="252"/>
    </location>
</feature>
<dbReference type="EMBL" id="BFEA01000521">
    <property type="protein sequence ID" value="GBG85505.1"/>
    <property type="molecule type" value="Genomic_DNA"/>
</dbReference>
<accession>A0A388LTB5</accession>
<feature type="compositionally biased region" description="Low complexity" evidence="1">
    <location>
        <begin position="283"/>
        <end position="297"/>
    </location>
</feature>
<feature type="region of interest" description="Disordered" evidence="1">
    <location>
        <begin position="1"/>
        <end position="23"/>
    </location>
</feature>
<reference evidence="2 3" key="1">
    <citation type="journal article" date="2018" name="Cell">
        <title>The Chara Genome: Secondary Complexity and Implications for Plant Terrestrialization.</title>
        <authorList>
            <person name="Nishiyama T."/>
            <person name="Sakayama H."/>
            <person name="Vries J.D."/>
            <person name="Buschmann H."/>
            <person name="Saint-Marcoux D."/>
            <person name="Ullrich K.K."/>
            <person name="Haas F.B."/>
            <person name="Vanderstraeten L."/>
            <person name="Becker D."/>
            <person name="Lang D."/>
            <person name="Vosolsobe S."/>
            <person name="Rombauts S."/>
            <person name="Wilhelmsson P.K.I."/>
            <person name="Janitza P."/>
            <person name="Kern R."/>
            <person name="Heyl A."/>
            <person name="Rumpler F."/>
            <person name="Villalobos L.I.A.C."/>
            <person name="Clay J.M."/>
            <person name="Skokan R."/>
            <person name="Toyoda A."/>
            <person name="Suzuki Y."/>
            <person name="Kagoshima H."/>
            <person name="Schijlen E."/>
            <person name="Tajeshwar N."/>
            <person name="Catarino B."/>
            <person name="Hetherington A.J."/>
            <person name="Saltykova A."/>
            <person name="Bonnot C."/>
            <person name="Breuninger H."/>
            <person name="Symeonidi A."/>
            <person name="Radhakrishnan G.V."/>
            <person name="Van Nieuwerburgh F."/>
            <person name="Deforce D."/>
            <person name="Chang C."/>
            <person name="Karol K.G."/>
            <person name="Hedrich R."/>
            <person name="Ulvskov P."/>
            <person name="Glockner G."/>
            <person name="Delwiche C.F."/>
            <person name="Petrasek J."/>
            <person name="Van de Peer Y."/>
            <person name="Friml J."/>
            <person name="Beilby M."/>
            <person name="Dolan L."/>
            <person name="Kohara Y."/>
            <person name="Sugano S."/>
            <person name="Fujiyama A."/>
            <person name="Delaux P.-M."/>
            <person name="Quint M."/>
            <person name="TheiBen G."/>
            <person name="Hagemann M."/>
            <person name="Harholt J."/>
            <person name="Dunand C."/>
            <person name="Zachgo S."/>
            <person name="Langdale J."/>
            <person name="Maumus F."/>
            <person name="Straeten D.V.D."/>
            <person name="Gould S.B."/>
            <person name="Rensing S.A."/>
        </authorList>
    </citation>
    <scope>NUCLEOTIDE SEQUENCE [LARGE SCALE GENOMIC DNA]</scope>
    <source>
        <strain evidence="2 3">S276</strain>
    </source>
</reference>
<dbReference type="Proteomes" id="UP000265515">
    <property type="component" value="Unassembled WGS sequence"/>
</dbReference>
<dbReference type="Gramene" id="GBG85505">
    <property type="protein sequence ID" value="GBG85505"/>
    <property type="gene ID" value="CBR_g40144"/>
</dbReference>
<evidence type="ECO:0000313" key="3">
    <source>
        <dbReference type="Proteomes" id="UP000265515"/>
    </source>
</evidence>
<name>A0A388LTB5_CHABU</name>
<feature type="compositionally biased region" description="Pro residues" evidence="1">
    <location>
        <begin position="152"/>
        <end position="163"/>
    </location>
</feature>
<feature type="compositionally biased region" description="Basic and acidic residues" evidence="1">
    <location>
        <begin position="1"/>
        <end position="14"/>
    </location>
</feature>
<proteinExistence type="predicted"/>
<sequence>MAREGVQNLEREYRSGGATSRSGGQIGLERDLCLLRQALNFGRDEGFQDDMRGPTGLFQPNLNYPGAANAFPLEEGFSEGRGVNWMPMEQAGGHHILPPWQERMEWQADSYSGDRVYPQAGPPQWQDTRWEMGPQDGRGSGVEQPHQIPQAYHPPVPLHPTPRYPSNQYNWRELVPQRRDSQLRRAAPPWRMDRPGPSRLGRSTSEDWRNPGRAGGGGIRESDWRDRGRQEGYGWGGGGDAERPPPRGDKPLFRPGSQQDSRGNLNQIQEDTDRTEKRLGDLSRSSASSHSRVRWGSEWYEGERASEHSKDDRSSMLSSATSKNSENERSKDDDPMTQLQDRRADTLQKSQAEKVQRRLIPLLCTMANNGAYFLALAQPDGLPLLPSIDVESLRPHLTFLI</sequence>
<feature type="compositionally biased region" description="Basic and acidic residues" evidence="1">
    <location>
        <begin position="220"/>
        <end position="230"/>
    </location>
</feature>
<feature type="compositionally biased region" description="Polar residues" evidence="1">
    <location>
        <begin position="256"/>
        <end position="269"/>
    </location>
</feature>